<evidence type="ECO:0000259" key="10">
    <source>
        <dbReference type="Pfam" id="PF17763"/>
    </source>
</evidence>
<dbReference type="GO" id="GO:0005524">
    <property type="term" value="F:ATP binding"/>
    <property type="evidence" value="ECO:0007669"/>
    <property type="project" value="UniProtKB-KW"/>
</dbReference>
<dbReference type="PANTHER" id="PTHR11707">
    <property type="entry name" value="L-ASPARAGINASE"/>
    <property type="match status" value="1"/>
</dbReference>
<evidence type="ECO:0000256" key="1">
    <source>
        <dbReference type="ARBA" id="ARBA00022598"/>
    </source>
</evidence>
<dbReference type="CDD" id="cd08962">
    <property type="entry name" value="GatD"/>
    <property type="match status" value="1"/>
</dbReference>
<dbReference type="Gene3D" id="2.30.30.520">
    <property type="match status" value="1"/>
</dbReference>
<feature type="active site" evidence="5 6">
    <location>
        <position position="105"/>
    </location>
</feature>
<dbReference type="GO" id="GO:0004067">
    <property type="term" value="F:asparaginase activity"/>
    <property type="evidence" value="ECO:0007669"/>
    <property type="project" value="UniProtKB-UniRule"/>
</dbReference>
<keyword evidence="4 5" id="KW-0648">Protein biosynthesis</keyword>
<dbReference type="EC" id="6.3.5.-" evidence="5 8"/>
<sequence>MVSELGYGGFVAEVLSGLGVGLGDEVEVVRNGLRLRGFVMARYEYGAPDVLVLKLPNGYNIGVRIDASTQIRKLSSAVAPSFNPPPPAPPRENLPRVMIANTGGTIASRIDYRTGGVKPALTASDLVSIVPEIAEKANVSTEILMQVVSENMTPTHWTEIARKVDEFFRRGFDGVVITHGTDTMGYTAAALSFALQNPPAPVVLVGAQRSSDRPSSDAALNLLTAVEVAACAPFAEVVVAMHGWHGDDNVLIHRGTRVVKLHTSSRGAFQSINSSPLAVKTPQGLKLLTTSFHKRGENGYMFQPVFDERVMLVKFFPGMKPEALELLVERMGLRGVILEGTGLGHVASSFVPVLKSLREKGVFVGMTSQCRFGRVNMNVYENGRDLMRAGVIPLDNMLPETALVKLMWVLGKLGQKAAYEEVKNLMLTDICGEIGGRTGPQPLFTGEAEIV</sequence>
<dbReference type="InterPro" id="IPR006033">
    <property type="entry name" value="AsnA_fam"/>
</dbReference>
<comment type="caution">
    <text evidence="12">The sequence shown here is derived from an EMBL/GenBank/DDBJ whole genome shotgun (WGS) entry which is preliminary data.</text>
</comment>
<comment type="catalytic activity">
    <reaction evidence="5 8">
        <text>L-glutamyl-tRNA(Gln) + L-glutamine + ATP + H2O = L-glutaminyl-tRNA(Gln) + L-glutamate + ADP + phosphate + H(+)</text>
        <dbReference type="Rhea" id="RHEA:17521"/>
        <dbReference type="Rhea" id="RHEA-COMP:9681"/>
        <dbReference type="Rhea" id="RHEA-COMP:9684"/>
        <dbReference type="ChEBI" id="CHEBI:15377"/>
        <dbReference type="ChEBI" id="CHEBI:15378"/>
        <dbReference type="ChEBI" id="CHEBI:29985"/>
        <dbReference type="ChEBI" id="CHEBI:30616"/>
        <dbReference type="ChEBI" id="CHEBI:43474"/>
        <dbReference type="ChEBI" id="CHEBI:58359"/>
        <dbReference type="ChEBI" id="CHEBI:78520"/>
        <dbReference type="ChEBI" id="CHEBI:78521"/>
        <dbReference type="ChEBI" id="CHEBI:456216"/>
    </reaction>
</comment>
<feature type="active site" evidence="5">
    <location>
        <position position="182"/>
    </location>
</feature>
<dbReference type="GO" id="GO:0006520">
    <property type="term" value="P:amino acid metabolic process"/>
    <property type="evidence" value="ECO:0007669"/>
    <property type="project" value="InterPro"/>
</dbReference>
<dbReference type="PRINTS" id="PR00139">
    <property type="entry name" value="ASNGLNASE"/>
</dbReference>
<evidence type="ECO:0000256" key="5">
    <source>
        <dbReference type="HAMAP-Rule" id="MF_00586"/>
    </source>
</evidence>
<dbReference type="InterPro" id="IPR040918">
    <property type="entry name" value="GatD_N"/>
</dbReference>
<feature type="domain" description="Asparaginase/glutaminase C-terminal" evidence="10">
    <location>
        <begin position="309"/>
        <end position="423"/>
    </location>
</feature>
<dbReference type="EMBL" id="DRXG01000033">
    <property type="protein sequence ID" value="HHN52019.1"/>
    <property type="molecule type" value="Genomic_DNA"/>
</dbReference>
<dbReference type="GO" id="GO:0016740">
    <property type="term" value="F:transferase activity"/>
    <property type="evidence" value="ECO:0007669"/>
    <property type="project" value="UniProtKB-KW"/>
</dbReference>
<evidence type="ECO:0000256" key="2">
    <source>
        <dbReference type="ARBA" id="ARBA00022741"/>
    </source>
</evidence>
<dbReference type="SUPFAM" id="SSF53774">
    <property type="entry name" value="Glutaminase/Asparaginase"/>
    <property type="match status" value="1"/>
</dbReference>
<evidence type="ECO:0000259" key="9">
    <source>
        <dbReference type="Pfam" id="PF00710"/>
    </source>
</evidence>
<feature type="active site" evidence="5 7">
    <location>
        <position position="181"/>
    </location>
</feature>
<dbReference type="InterPro" id="IPR027475">
    <property type="entry name" value="Asparaginase/glutaminase_AS2"/>
</dbReference>
<dbReference type="InterPro" id="IPR040919">
    <property type="entry name" value="Asparaginase_C"/>
</dbReference>
<dbReference type="Pfam" id="PF00710">
    <property type="entry name" value="Asparaginase"/>
    <property type="match status" value="1"/>
</dbReference>
<evidence type="ECO:0000259" key="11">
    <source>
        <dbReference type="Pfam" id="PF18195"/>
    </source>
</evidence>
<keyword evidence="12" id="KW-0808">Transferase</keyword>
<dbReference type="InterPro" id="IPR027474">
    <property type="entry name" value="L-asparaginase_N"/>
</dbReference>
<feature type="active site" evidence="5">
    <location>
        <position position="260"/>
    </location>
</feature>
<dbReference type="AlphaFoldDB" id="A0A7J3G3C3"/>
<dbReference type="PROSITE" id="PS00917">
    <property type="entry name" value="ASN_GLN_ASE_2"/>
    <property type="match status" value="1"/>
</dbReference>
<dbReference type="PROSITE" id="PS00144">
    <property type="entry name" value="ASN_GLN_ASE_1"/>
    <property type="match status" value="1"/>
</dbReference>
<comment type="similarity">
    <text evidence="5 8">Belongs to the asparaginase 1 family. GatD subfamily.</text>
</comment>
<dbReference type="Pfam" id="PF18195">
    <property type="entry name" value="GatD_N"/>
    <property type="match status" value="1"/>
</dbReference>
<feature type="domain" description="L-asparaginase N-terminal" evidence="9">
    <location>
        <begin position="96"/>
        <end position="281"/>
    </location>
</feature>
<dbReference type="InterPro" id="IPR020827">
    <property type="entry name" value="Asparaginase/glutaminase_AS1"/>
</dbReference>
<keyword evidence="2 5" id="KW-0547">Nucleotide-binding</keyword>
<feature type="domain" description="GatD N-terminal" evidence="11">
    <location>
        <begin position="23"/>
        <end position="73"/>
    </location>
</feature>
<dbReference type="NCBIfam" id="TIGR02153">
    <property type="entry name" value="gatD_arch"/>
    <property type="match status" value="1"/>
</dbReference>
<dbReference type="NCBIfam" id="TIGR00519">
    <property type="entry name" value="asnASE_I"/>
    <property type="match status" value="1"/>
</dbReference>
<dbReference type="SUPFAM" id="SSF141300">
    <property type="entry name" value="GatD N-terminal domain-like"/>
    <property type="match status" value="1"/>
</dbReference>
<dbReference type="PIRSF" id="PIRSF500175">
    <property type="entry name" value="Glu_ADT_D"/>
    <property type="match status" value="1"/>
</dbReference>
<evidence type="ECO:0000313" key="13">
    <source>
        <dbReference type="EMBL" id="HHN52019.1"/>
    </source>
</evidence>
<dbReference type="InterPro" id="IPR037222">
    <property type="entry name" value="GatD_N_sf"/>
</dbReference>
<dbReference type="NCBIfam" id="NF003217">
    <property type="entry name" value="PRK04183.1"/>
    <property type="match status" value="1"/>
</dbReference>
<evidence type="ECO:0000256" key="6">
    <source>
        <dbReference type="PROSITE-ProRule" id="PRU10099"/>
    </source>
</evidence>
<dbReference type="PROSITE" id="PS51732">
    <property type="entry name" value="ASN_GLN_ASE_3"/>
    <property type="match status" value="1"/>
</dbReference>
<dbReference type="FunFam" id="3.40.50.1170:FF:000001">
    <property type="entry name" value="L-asparaginase 2"/>
    <property type="match status" value="1"/>
</dbReference>
<dbReference type="Gene3D" id="3.40.50.40">
    <property type="match status" value="1"/>
</dbReference>
<evidence type="ECO:0000256" key="7">
    <source>
        <dbReference type="PROSITE-ProRule" id="PRU10100"/>
    </source>
</evidence>
<protein>
    <recommendedName>
        <fullName evidence="5 8">Glutamyl-tRNA(Gln) amidotransferase subunit D</fullName>
        <shortName evidence="5">Glu-ADT subunit D</shortName>
        <ecNumber evidence="5 8">6.3.5.-</ecNumber>
    </recommendedName>
</protein>
<dbReference type="GO" id="GO:0050567">
    <property type="term" value="F:glutaminyl-tRNA synthase (glutamine-hydrolyzing) activity"/>
    <property type="evidence" value="ECO:0007669"/>
    <property type="project" value="UniProtKB-UniRule"/>
</dbReference>
<dbReference type="PIRSF" id="PIRSF001220">
    <property type="entry name" value="L-ASNase_gatD"/>
    <property type="match status" value="1"/>
</dbReference>
<dbReference type="PANTHER" id="PTHR11707:SF28">
    <property type="entry name" value="60 KDA LYSOPHOSPHOLIPASE"/>
    <property type="match status" value="1"/>
</dbReference>
<organism evidence="12">
    <name type="scientific">Caldiarchaeum subterraneum</name>
    <dbReference type="NCBI Taxonomy" id="311458"/>
    <lineage>
        <taxon>Archaea</taxon>
        <taxon>Nitrososphaerota</taxon>
        <taxon>Candidatus Caldarchaeales</taxon>
        <taxon>Candidatus Caldarchaeaceae</taxon>
        <taxon>Candidatus Caldarchaeum</taxon>
    </lineage>
</organism>
<evidence type="ECO:0000313" key="12">
    <source>
        <dbReference type="EMBL" id="HGL40233.1"/>
    </source>
</evidence>
<dbReference type="InterPro" id="IPR036152">
    <property type="entry name" value="Asp/glu_Ase-like_sf"/>
</dbReference>
<dbReference type="GO" id="GO:0006412">
    <property type="term" value="P:translation"/>
    <property type="evidence" value="ECO:0007669"/>
    <property type="project" value="UniProtKB-UniRule"/>
</dbReference>
<dbReference type="EMBL" id="DTCM01000013">
    <property type="protein sequence ID" value="HGL40233.1"/>
    <property type="molecule type" value="Genomic_DNA"/>
</dbReference>
<accession>A0A7J3G3C3</accession>
<gene>
    <name evidence="5 12" type="primary">gatD</name>
    <name evidence="13" type="ORF">ENM30_01760</name>
    <name evidence="12" type="ORF">ENU43_00985</name>
</gene>
<dbReference type="InterPro" id="IPR006034">
    <property type="entry name" value="Asparaginase/glutaminase-like"/>
</dbReference>
<proteinExistence type="inferred from homology"/>
<reference evidence="12" key="1">
    <citation type="journal article" date="2020" name="mSystems">
        <title>Genome- and Community-Level Interaction Insights into Carbon Utilization and Element Cycling Functions of Hydrothermarchaeota in Hydrothermal Sediment.</title>
        <authorList>
            <person name="Zhou Z."/>
            <person name="Liu Y."/>
            <person name="Xu W."/>
            <person name="Pan J."/>
            <person name="Luo Z.H."/>
            <person name="Li M."/>
        </authorList>
    </citation>
    <scope>NUCLEOTIDE SEQUENCE [LARGE SCALE GENOMIC DNA]</scope>
    <source>
        <strain evidence="13">SpSt-1073</strain>
        <strain evidence="12">SpSt-669</strain>
    </source>
</reference>
<comment type="subunit">
    <text evidence="5 8">Heterodimer of GatD and GatE.</text>
</comment>
<dbReference type="GO" id="GO:0006450">
    <property type="term" value="P:regulation of translational fidelity"/>
    <property type="evidence" value="ECO:0007669"/>
    <property type="project" value="InterPro"/>
</dbReference>
<dbReference type="InterPro" id="IPR037152">
    <property type="entry name" value="L-asparaginase_N_sf"/>
</dbReference>
<evidence type="ECO:0000256" key="3">
    <source>
        <dbReference type="ARBA" id="ARBA00022840"/>
    </source>
</evidence>
<dbReference type="SMART" id="SM00870">
    <property type="entry name" value="Asparaginase"/>
    <property type="match status" value="1"/>
</dbReference>
<comment type="function">
    <text evidence="5 8">Allows the formation of correctly charged Gln-tRNA(Gln) through the transamidation of misacylated Glu-tRNA(Gln) in organisms which lack glutaminyl-tRNA synthetase. The reaction takes place in the presence of glutamine and ATP through an activated gamma-phospho-Glu-tRNA(Gln). The GatDE system is specific for glutamate and does not act on aspartate.</text>
</comment>
<evidence type="ECO:0000256" key="8">
    <source>
        <dbReference type="RuleBase" id="RU004457"/>
    </source>
</evidence>
<dbReference type="Gene3D" id="3.40.50.1170">
    <property type="entry name" value="L-asparaginase, N-terminal domain"/>
    <property type="match status" value="1"/>
</dbReference>
<dbReference type="InterPro" id="IPR027473">
    <property type="entry name" value="L-asparaginase_C"/>
</dbReference>
<keyword evidence="3 5" id="KW-0067">ATP-binding</keyword>
<dbReference type="InterPro" id="IPR011878">
    <property type="entry name" value="GatD"/>
</dbReference>
<name>A0A7J3G3C3_CALS0</name>
<keyword evidence="1 5" id="KW-0436">Ligase</keyword>
<evidence type="ECO:0000256" key="4">
    <source>
        <dbReference type="ARBA" id="ARBA00022917"/>
    </source>
</evidence>
<dbReference type="Pfam" id="PF17763">
    <property type="entry name" value="Asparaginase_C"/>
    <property type="match status" value="1"/>
</dbReference>
<dbReference type="HAMAP" id="MF_00586">
    <property type="entry name" value="GatD"/>
    <property type="match status" value="1"/>
</dbReference>